<organism evidence="9 10">
    <name type="scientific">Albimonas pacifica</name>
    <dbReference type="NCBI Taxonomy" id="1114924"/>
    <lineage>
        <taxon>Bacteria</taxon>
        <taxon>Pseudomonadati</taxon>
        <taxon>Pseudomonadota</taxon>
        <taxon>Alphaproteobacteria</taxon>
        <taxon>Rhodobacterales</taxon>
        <taxon>Paracoccaceae</taxon>
        <taxon>Albimonas</taxon>
    </lineage>
</organism>
<keyword evidence="10" id="KW-1185">Reference proteome</keyword>
<feature type="transmembrane region" description="Helical" evidence="7">
    <location>
        <begin position="205"/>
        <end position="223"/>
    </location>
</feature>
<accession>A0A1I3D060</accession>
<evidence type="ECO:0000259" key="8">
    <source>
        <dbReference type="PROSITE" id="PS50850"/>
    </source>
</evidence>
<feature type="transmembrane region" description="Helical" evidence="7">
    <location>
        <begin position="50"/>
        <end position="73"/>
    </location>
</feature>
<proteinExistence type="predicted"/>
<evidence type="ECO:0000256" key="4">
    <source>
        <dbReference type="ARBA" id="ARBA00022692"/>
    </source>
</evidence>
<feature type="transmembrane region" description="Helical" evidence="7">
    <location>
        <begin position="147"/>
        <end position="168"/>
    </location>
</feature>
<keyword evidence="4 7" id="KW-0812">Transmembrane</keyword>
<dbReference type="Gene3D" id="1.20.1250.20">
    <property type="entry name" value="MFS general substrate transporter like domains"/>
    <property type="match status" value="1"/>
</dbReference>
<evidence type="ECO:0000256" key="7">
    <source>
        <dbReference type="SAM" id="Phobius"/>
    </source>
</evidence>
<evidence type="ECO:0000256" key="6">
    <source>
        <dbReference type="ARBA" id="ARBA00023136"/>
    </source>
</evidence>
<feature type="transmembrane region" description="Helical" evidence="7">
    <location>
        <begin position="174"/>
        <end position="193"/>
    </location>
</feature>
<evidence type="ECO:0000256" key="5">
    <source>
        <dbReference type="ARBA" id="ARBA00022989"/>
    </source>
</evidence>
<evidence type="ECO:0000313" key="9">
    <source>
        <dbReference type="EMBL" id="SFH80093.1"/>
    </source>
</evidence>
<dbReference type="PANTHER" id="PTHR42718:SF46">
    <property type="entry name" value="BLR6921 PROTEIN"/>
    <property type="match status" value="1"/>
</dbReference>
<gene>
    <name evidence="9" type="ORF">SAMN05216258_102309</name>
</gene>
<dbReference type="InterPro" id="IPR036259">
    <property type="entry name" value="MFS_trans_sf"/>
</dbReference>
<dbReference type="GO" id="GO:0005886">
    <property type="term" value="C:plasma membrane"/>
    <property type="evidence" value="ECO:0007669"/>
    <property type="project" value="UniProtKB-SubCell"/>
</dbReference>
<feature type="transmembrane region" description="Helical" evidence="7">
    <location>
        <begin position="306"/>
        <end position="326"/>
    </location>
</feature>
<dbReference type="CDD" id="cd17321">
    <property type="entry name" value="MFS_MMR_MDR_like"/>
    <property type="match status" value="1"/>
</dbReference>
<dbReference type="AlphaFoldDB" id="A0A1I3D060"/>
<evidence type="ECO:0000256" key="1">
    <source>
        <dbReference type="ARBA" id="ARBA00004651"/>
    </source>
</evidence>
<feature type="transmembrane region" description="Helical" evidence="7">
    <location>
        <begin position="20"/>
        <end position="44"/>
    </location>
</feature>
<keyword evidence="5 7" id="KW-1133">Transmembrane helix</keyword>
<dbReference type="OrthoDB" id="2414439at2"/>
<dbReference type="EMBL" id="FOQH01000002">
    <property type="protein sequence ID" value="SFH80093.1"/>
    <property type="molecule type" value="Genomic_DNA"/>
</dbReference>
<comment type="subcellular location">
    <subcellularLocation>
        <location evidence="1">Cell membrane</location>
        <topology evidence="1">Multi-pass membrane protein</topology>
    </subcellularLocation>
</comment>
<keyword evidence="3" id="KW-1003">Cell membrane</keyword>
<feature type="transmembrane region" description="Helical" evidence="7">
    <location>
        <begin position="405"/>
        <end position="423"/>
    </location>
</feature>
<keyword evidence="2" id="KW-0813">Transport</keyword>
<reference evidence="9 10" key="1">
    <citation type="submission" date="2016-10" db="EMBL/GenBank/DDBJ databases">
        <authorList>
            <person name="de Groot N.N."/>
        </authorList>
    </citation>
    <scope>NUCLEOTIDE SEQUENCE [LARGE SCALE GENOMIC DNA]</scope>
    <source>
        <strain evidence="9 10">CGMCC 1.11030</strain>
    </source>
</reference>
<feature type="transmembrane region" description="Helical" evidence="7">
    <location>
        <begin position="362"/>
        <end position="384"/>
    </location>
</feature>
<feature type="transmembrane region" description="Helical" evidence="7">
    <location>
        <begin position="115"/>
        <end position="135"/>
    </location>
</feature>
<name>A0A1I3D060_9RHOB</name>
<feature type="transmembrane region" description="Helical" evidence="7">
    <location>
        <begin position="333"/>
        <end position="350"/>
    </location>
</feature>
<feature type="transmembrane region" description="Helical" evidence="7">
    <location>
        <begin position="268"/>
        <end position="294"/>
    </location>
</feature>
<evidence type="ECO:0000313" key="10">
    <source>
        <dbReference type="Proteomes" id="UP000199377"/>
    </source>
</evidence>
<dbReference type="PANTHER" id="PTHR42718">
    <property type="entry name" value="MAJOR FACILITATOR SUPERFAMILY MULTIDRUG TRANSPORTER MFSC"/>
    <property type="match status" value="1"/>
</dbReference>
<evidence type="ECO:0000256" key="3">
    <source>
        <dbReference type="ARBA" id="ARBA00022475"/>
    </source>
</evidence>
<feature type="transmembrane region" description="Helical" evidence="7">
    <location>
        <begin position="429"/>
        <end position="450"/>
    </location>
</feature>
<dbReference type="InterPro" id="IPR020846">
    <property type="entry name" value="MFS_dom"/>
</dbReference>
<dbReference type="Proteomes" id="UP000199377">
    <property type="component" value="Unassembled WGS sequence"/>
</dbReference>
<dbReference type="Gene3D" id="1.20.1720.10">
    <property type="entry name" value="Multidrug resistance protein D"/>
    <property type="match status" value="1"/>
</dbReference>
<evidence type="ECO:0000256" key="2">
    <source>
        <dbReference type="ARBA" id="ARBA00022448"/>
    </source>
</evidence>
<dbReference type="GO" id="GO:0022857">
    <property type="term" value="F:transmembrane transporter activity"/>
    <property type="evidence" value="ECO:0007669"/>
    <property type="project" value="InterPro"/>
</dbReference>
<dbReference type="RefSeq" id="WP_092858258.1">
    <property type="nucleotide sequence ID" value="NZ_FOQH01000002.1"/>
</dbReference>
<feature type="domain" description="Major facilitator superfamily (MFS) profile" evidence="8">
    <location>
        <begin position="19"/>
        <end position="454"/>
    </location>
</feature>
<feature type="transmembrane region" description="Helical" evidence="7">
    <location>
        <begin position="229"/>
        <end position="247"/>
    </location>
</feature>
<dbReference type="SUPFAM" id="SSF103473">
    <property type="entry name" value="MFS general substrate transporter"/>
    <property type="match status" value="1"/>
</dbReference>
<dbReference type="InterPro" id="IPR011701">
    <property type="entry name" value="MFS"/>
</dbReference>
<protein>
    <submittedName>
        <fullName evidence="9">MFS transporter, DHA2 family, multidrug resistance protein</fullName>
    </submittedName>
</protein>
<dbReference type="Pfam" id="PF07690">
    <property type="entry name" value="MFS_1"/>
    <property type="match status" value="1"/>
</dbReference>
<feature type="transmembrane region" description="Helical" evidence="7">
    <location>
        <begin position="85"/>
        <end position="103"/>
    </location>
</feature>
<dbReference type="STRING" id="1114924.SAMN05216258_102309"/>
<dbReference type="PROSITE" id="PS50850">
    <property type="entry name" value="MFS"/>
    <property type="match status" value="1"/>
</dbReference>
<sequence length="456" mass="46008">MSGIEQRAGRPAPGLRRITLPVLFASVVVVTIDISMTSTALPAIAQGLGVAPATTIWIVNIYYLAVVAGLLPSAAMGEIFGHERVFTAGLAIFAAGALIAGLADSLEMLIAGRAVLGIGAAATSATTPALIRALYPPDRMGRGLGLYAMIVGVSITAGPTATSAILAAADWPWLFLQAAATSAVATVICHRTLPAVERSARAFDGIAAALCAAMFSCLLFAIAGAAHLGAGPALAALGAAAVLAVALRRREAGRPAPLLAADLFKAPLFALSSATAIVAFSVQGLSFVVLPFLLHYELGFSQVQTGLLIMPWPAALVVMSVIAPRLSERVPPGLLGGFGLAVLGAGLALLSTIEPGAGPVDIGWRLVICGIGFGFFQSPNMLAIMSSAPRERSGGAGGILATSRLLGQSVGAAAVALCLAVSPERGVHVALWLGVGAALVGACVSLTRLIPAVRRA</sequence>
<keyword evidence="6 7" id="KW-0472">Membrane</keyword>